<evidence type="ECO:0000259" key="1">
    <source>
        <dbReference type="Pfam" id="PF21006"/>
    </source>
</evidence>
<dbReference type="Gene3D" id="1.10.472.20">
    <property type="entry name" value="Nitrile hydratase, beta subunit"/>
    <property type="match status" value="1"/>
</dbReference>
<dbReference type="OrthoDB" id="9811616at2"/>
<protein>
    <submittedName>
        <fullName evidence="2">Nitrile hydratase accessory protein</fullName>
    </submittedName>
</protein>
<dbReference type="SUPFAM" id="SSF50090">
    <property type="entry name" value="Electron transport accessory proteins"/>
    <property type="match status" value="1"/>
</dbReference>
<organism evidence="2 3">
    <name type="scientific">Thalassovita mediterranea</name>
    <dbReference type="NCBI Taxonomy" id="340021"/>
    <lineage>
        <taxon>Bacteria</taxon>
        <taxon>Pseudomonadati</taxon>
        <taxon>Pseudomonadota</taxon>
        <taxon>Alphaproteobacteria</taxon>
        <taxon>Rhodobacterales</taxon>
        <taxon>Roseobacteraceae</taxon>
        <taxon>Thalassovita</taxon>
    </lineage>
</organism>
<feature type="domain" description="Nitrile hydratase beta subunit-like N-terminal" evidence="1">
    <location>
        <begin position="16"/>
        <end position="101"/>
    </location>
</feature>
<sequence length="117" mass="12957">MDCPSLPDFTAATGLEEPAFTEPWHAQVLALTVHLNEAGQFTWAEWVNRFSTVLRQHGAERSLNGGEDYFNAWLATLEAFLSDRGMASAAQVEHTRAAWEEAYLTTPHGAPVTLKQV</sequence>
<accession>A0A0P1HFL0</accession>
<dbReference type="STRING" id="340021.TM5383_03016"/>
<dbReference type="EMBL" id="CYSF01000017">
    <property type="protein sequence ID" value="CUH85775.1"/>
    <property type="molecule type" value="Genomic_DNA"/>
</dbReference>
<dbReference type="InterPro" id="IPR023808">
    <property type="entry name" value="Nitrile_Hydratase_acc_put"/>
</dbReference>
<dbReference type="Proteomes" id="UP000051681">
    <property type="component" value="Unassembled WGS sequence"/>
</dbReference>
<dbReference type="InterPro" id="IPR049054">
    <property type="entry name" value="CN_hydtase_beta-like_N"/>
</dbReference>
<name>A0A0P1HFL0_9RHOB</name>
<gene>
    <name evidence="2" type="ORF">TM5383_03016</name>
</gene>
<reference evidence="2 3" key="1">
    <citation type="submission" date="2015-09" db="EMBL/GenBank/DDBJ databases">
        <authorList>
            <consortium name="Swine Surveillance"/>
        </authorList>
    </citation>
    <scope>NUCLEOTIDE SEQUENCE [LARGE SCALE GENOMIC DNA]</scope>
    <source>
        <strain evidence="2 3">CECT 8383</strain>
    </source>
</reference>
<dbReference type="AlphaFoldDB" id="A0A0P1HFL0"/>
<evidence type="ECO:0000313" key="3">
    <source>
        <dbReference type="Proteomes" id="UP000051681"/>
    </source>
</evidence>
<keyword evidence="3" id="KW-1185">Reference proteome</keyword>
<dbReference type="RefSeq" id="WP_058319824.1">
    <property type="nucleotide sequence ID" value="NZ_CYSF01000017.1"/>
</dbReference>
<evidence type="ECO:0000313" key="2">
    <source>
        <dbReference type="EMBL" id="CUH85775.1"/>
    </source>
</evidence>
<dbReference type="Pfam" id="PF21006">
    <property type="entry name" value="NHase_beta_N"/>
    <property type="match status" value="1"/>
</dbReference>
<dbReference type="InterPro" id="IPR008990">
    <property type="entry name" value="Elect_transpt_acc-like_dom_sf"/>
</dbReference>
<dbReference type="InterPro" id="IPR042262">
    <property type="entry name" value="CN_hydtase_beta_C"/>
</dbReference>
<dbReference type="NCBIfam" id="TIGR03889">
    <property type="entry name" value="nitrile_acc"/>
    <property type="match status" value="1"/>
</dbReference>
<proteinExistence type="predicted"/>